<reference evidence="1" key="1">
    <citation type="journal article" date="2019" name="Sci. Rep.">
        <title>Draft genome of Tanacetum cinerariifolium, the natural source of mosquito coil.</title>
        <authorList>
            <person name="Yamashiro T."/>
            <person name="Shiraishi A."/>
            <person name="Satake H."/>
            <person name="Nakayama K."/>
        </authorList>
    </citation>
    <scope>NUCLEOTIDE SEQUENCE</scope>
</reference>
<dbReference type="EMBL" id="BKCJ010002101">
    <property type="protein sequence ID" value="GEU46262.1"/>
    <property type="molecule type" value="Genomic_DNA"/>
</dbReference>
<comment type="caution">
    <text evidence="1">The sequence shown here is derived from an EMBL/GenBank/DDBJ whole genome shotgun (WGS) entry which is preliminary data.</text>
</comment>
<accession>A0A6L2KC33</accession>
<protein>
    <submittedName>
        <fullName evidence="1">Uncharacterized protein</fullName>
    </submittedName>
</protein>
<proteinExistence type="predicted"/>
<evidence type="ECO:0000313" key="1">
    <source>
        <dbReference type="EMBL" id="GEU46262.1"/>
    </source>
</evidence>
<gene>
    <name evidence="1" type="ORF">Tci_018240</name>
</gene>
<organism evidence="1">
    <name type="scientific">Tanacetum cinerariifolium</name>
    <name type="common">Dalmatian daisy</name>
    <name type="synonym">Chrysanthemum cinerariifolium</name>
    <dbReference type="NCBI Taxonomy" id="118510"/>
    <lineage>
        <taxon>Eukaryota</taxon>
        <taxon>Viridiplantae</taxon>
        <taxon>Streptophyta</taxon>
        <taxon>Embryophyta</taxon>
        <taxon>Tracheophyta</taxon>
        <taxon>Spermatophyta</taxon>
        <taxon>Magnoliopsida</taxon>
        <taxon>eudicotyledons</taxon>
        <taxon>Gunneridae</taxon>
        <taxon>Pentapetalae</taxon>
        <taxon>asterids</taxon>
        <taxon>campanulids</taxon>
        <taxon>Asterales</taxon>
        <taxon>Asteraceae</taxon>
        <taxon>Asteroideae</taxon>
        <taxon>Anthemideae</taxon>
        <taxon>Anthemidinae</taxon>
        <taxon>Tanacetum</taxon>
    </lineage>
</organism>
<dbReference type="AlphaFoldDB" id="A0A6L2KC33"/>
<name>A0A6L2KC33_TANCI</name>
<sequence length="450" mass="51026">MVVLKGVSLTSLFMILKTPDSSQRPHYNCPKCGNPVDGLYCRQCALLRKKLKEVWFTLCDENEIFQDFLNTSDSSNENINIINAPQEPFVFNQDRSENSSQCPPHIDHHCCYGCGDSLDESDEFIKSSVENLVLIPSESEDFFDIKSECDMPDCDDSQTTNFSTFSNPIFDNSTSSDDESSHEEVIHEMSFKTYSNPLFYLEEEIISNLQQRMNDSMIELRETFQAWLQQQEQVVNLDSYTLEPSQYRMIPIYYDDDDDEDSSIPLKELIIPELPPCIAITPVLSTEEPVDSLIMEDEHLDTILATKSDELIKSSVEDLVPIPSESGGISDDTCDVPFCNNSPPFDVLNNHFEIFSDFNDDCTSSDDDSFEDIDYVEASPPDSEIVSLEEVNDEILRVKLLNVNLLIAKIESLNDNPTPDRVLKSPSPFPIPVEDSDTLFEKFDTSLLFG</sequence>